<gene>
    <name evidence="2" type="ORF">AHA02nite_13390</name>
</gene>
<keyword evidence="1" id="KW-0472">Membrane</keyword>
<reference evidence="2 3" key="1">
    <citation type="submission" date="2019-07" db="EMBL/GenBank/DDBJ databases">
        <title>Whole genome shotgun sequence of Alkalibacillus haloalkaliphilus NBRC 103110.</title>
        <authorList>
            <person name="Hosoyama A."/>
            <person name="Uohara A."/>
            <person name="Ohji S."/>
            <person name="Ichikawa N."/>
        </authorList>
    </citation>
    <scope>NUCLEOTIDE SEQUENCE [LARGE SCALE GENOMIC DNA]</scope>
    <source>
        <strain evidence="2 3">NBRC 103110</strain>
    </source>
</reference>
<comment type="caution">
    <text evidence="2">The sequence shown here is derived from an EMBL/GenBank/DDBJ whole genome shotgun (WGS) entry which is preliminary data.</text>
</comment>
<evidence type="ECO:0000313" key="3">
    <source>
        <dbReference type="Proteomes" id="UP000321440"/>
    </source>
</evidence>
<evidence type="ECO:0000256" key="1">
    <source>
        <dbReference type="SAM" id="Phobius"/>
    </source>
</evidence>
<proteinExistence type="predicted"/>
<dbReference type="RefSeq" id="WP_146815608.1">
    <property type="nucleotide sequence ID" value="NZ_BJYA01000006.1"/>
</dbReference>
<organism evidence="2 3">
    <name type="scientific">Alkalibacillus haloalkaliphilus</name>
    <dbReference type="NCBI Taxonomy" id="94136"/>
    <lineage>
        <taxon>Bacteria</taxon>
        <taxon>Bacillati</taxon>
        <taxon>Bacillota</taxon>
        <taxon>Bacilli</taxon>
        <taxon>Bacillales</taxon>
        <taxon>Bacillaceae</taxon>
        <taxon>Alkalibacillus</taxon>
    </lineage>
</organism>
<name>A0A511W679_9BACI</name>
<dbReference type="AlphaFoldDB" id="A0A511W679"/>
<protein>
    <submittedName>
        <fullName evidence="2">Uncharacterized protein</fullName>
    </submittedName>
</protein>
<evidence type="ECO:0000313" key="2">
    <source>
        <dbReference type="EMBL" id="GEN45563.1"/>
    </source>
</evidence>
<keyword evidence="1" id="KW-1133">Transmembrane helix</keyword>
<accession>A0A511W679</accession>
<keyword evidence="1" id="KW-0812">Transmembrane</keyword>
<feature type="transmembrane region" description="Helical" evidence="1">
    <location>
        <begin position="38"/>
        <end position="71"/>
    </location>
</feature>
<keyword evidence="3" id="KW-1185">Reference proteome</keyword>
<dbReference type="EMBL" id="BJYA01000006">
    <property type="protein sequence ID" value="GEN45563.1"/>
    <property type="molecule type" value="Genomic_DNA"/>
</dbReference>
<sequence length="88" mass="9401">MLGLVGVISFIVILLIVIVFFIFNAVDFIDPTPIQIQLFGIHVTLIGGILLISTFIGTGFLTMMLGLALGVYGSFKSSDSGHEAEQAK</sequence>
<dbReference type="OrthoDB" id="2628392at2"/>
<feature type="transmembrane region" description="Helical" evidence="1">
    <location>
        <begin position="6"/>
        <end position="26"/>
    </location>
</feature>
<dbReference type="Proteomes" id="UP000321440">
    <property type="component" value="Unassembled WGS sequence"/>
</dbReference>